<evidence type="ECO:0000313" key="2">
    <source>
        <dbReference type="Proteomes" id="UP000009287"/>
    </source>
</evidence>
<dbReference type="EMBL" id="CP002401">
    <property type="protein sequence ID" value="AEP35332.1"/>
    <property type="molecule type" value="Genomic_DNA"/>
</dbReference>
<dbReference type="PATRIC" id="fig|580047.4.peg.521"/>
<protein>
    <submittedName>
        <fullName evidence="1">Uncharacterized protein</fullName>
    </submittedName>
</protein>
<proteinExistence type="predicted"/>
<dbReference type="AlphaFoldDB" id="G4NNL9"/>
<dbReference type="KEGG" id="cra:CTO_0978"/>
<gene>
    <name evidence="1" type="ordered locus">CTO_0978</name>
</gene>
<name>G4NNL9_CHLT4</name>
<accession>G4NNL9</accession>
<organism evidence="1 2">
    <name type="scientific">Chlamydia trachomatis serovar A (strain A2497)</name>
    <dbReference type="NCBI Taxonomy" id="580047"/>
    <lineage>
        <taxon>Bacteria</taxon>
        <taxon>Pseudomonadati</taxon>
        <taxon>Chlamydiota</taxon>
        <taxon>Chlamydiia</taxon>
        <taxon>Chlamydiales</taxon>
        <taxon>Chlamydiaceae</taxon>
        <taxon>Chlamydia/Chlamydophila group</taxon>
        <taxon>Chlamydia</taxon>
    </lineage>
</organism>
<reference evidence="1 2" key="1">
    <citation type="journal article" date="2011" name="J. Exp. Med.">
        <title>A live-attenuated chlamydial vaccine protects against trachoma in nonhuman primates.</title>
        <authorList>
            <person name="Kari L."/>
            <person name="Whitmire W.M."/>
            <person name="Olivares-Zavaleta N."/>
            <person name="Goheen M.M."/>
            <person name="Taylor L.D."/>
            <person name="Carlson J.H."/>
            <person name="Sturdevant G.L."/>
            <person name="Lu C."/>
            <person name="Bakios L.E."/>
            <person name="Randall L.B."/>
            <person name="Parnell M.J."/>
            <person name="Zhong G."/>
            <person name="Caldwell H.D."/>
        </authorList>
    </citation>
    <scope>NUCLEOTIDE SEQUENCE [LARGE SCALE GENOMIC DNA]</scope>
    <source>
        <strain evidence="1 2">A2497</strain>
    </source>
</reference>
<sequence>MKNQLTLIGLFTTSKKPLSLQIPIYFKEKIGGFIRENSYPLYLSICPYSNKVSAKAYPLIVRNH</sequence>
<dbReference type="Proteomes" id="UP000009287">
    <property type="component" value="Chromosome"/>
</dbReference>
<evidence type="ECO:0000313" key="1">
    <source>
        <dbReference type="EMBL" id="AEP35332.1"/>
    </source>
</evidence>